<evidence type="ECO:0000256" key="1">
    <source>
        <dbReference type="SAM" id="MobiDB-lite"/>
    </source>
</evidence>
<evidence type="ECO:0000313" key="3">
    <source>
        <dbReference type="Proteomes" id="UP000320672"/>
    </source>
</evidence>
<dbReference type="Proteomes" id="UP000320672">
    <property type="component" value="Chromosome"/>
</dbReference>
<gene>
    <name evidence="2" type="ORF">FF011L_02400</name>
</gene>
<keyword evidence="3" id="KW-1185">Reference proteome</keyword>
<dbReference type="KEGG" id="rml:FF011L_02400"/>
<dbReference type="AlphaFoldDB" id="A0A517M9D8"/>
<accession>A0A517M9D8</accession>
<protein>
    <submittedName>
        <fullName evidence="2">Uncharacterized protein</fullName>
    </submittedName>
</protein>
<feature type="region of interest" description="Disordered" evidence="1">
    <location>
        <begin position="1"/>
        <end position="37"/>
    </location>
</feature>
<name>A0A517M9D8_9BACT</name>
<reference evidence="2 3" key="1">
    <citation type="submission" date="2019-02" db="EMBL/GenBank/DDBJ databases">
        <title>Deep-cultivation of Planctomycetes and their phenomic and genomic characterization uncovers novel biology.</title>
        <authorList>
            <person name="Wiegand S."/>
            <person name="Jogler M."/>
            <person name="Boedeker C."/>
            <person name="Pinto D."/>
            <person name="Vollmers J."/>
            <person name="Rivas-Marin E."/>
            <person name="Kohn T."/>
            <person name="Peeters S.H."/>
            <person name="Heuer A."/>
            <person name="Rast P."/>
            <person name="Oberbeckmann S."/>
            <person name="Bunk B."/>
            <person name="Jeske O."/>
            <person name="Meyerdierks A."/>
            <person name="Storesund J.E."/>
            <person name="Kallscheuer N."/>
            <person name="Luecker S."/>
            <person name="Lage O.M."/>
            <person name="Pohl T."/>
            <person name="Merkel B.J."/>
            <person name="Hornburger P."/>
            <person name="Mueller R.-W."/>
            <person name="Bruemmer F."/>
            <person name="Labrenz M."/>
            <person name="Spormann A.M."/>
            <person name="Op den Camp H."/>
            <person name="Overmann J."/>
            <person name="Amann R."/>
            <person name="Jetten M.S.M."/>
            <person name="Mascher T."/>
            <person name="Medema M.H."/>
            <person name="Devos D.P."/>
            <person name="Kaster A.-K."/>
            <person name="Ovreas L."/>
            <person name="Rohde M."/>
            <person name="Galperin M.Y."/>
            <person name="Jogler C."/>
        </authorList>
    </citation>
    <scope>NUCLEOTIDE SEQUENCE [LARGE SCALE GENOMIC DNA]</scope>
    <source>
        <strain evidence="2 3">FF011L</strain>
    </source>
</reference>
<proteinExistence type="predicted"/>
<feature type="compositionally biased region" description="Polar residues" evidence="1">
    <location>
        <begin position="7"/>
        <end position="37"/>
    </location>
</feature>
<evidence type="ECO:0000313" key="2">
    <source>
        <dbReference type="EMBL" id="QDS91510.1"/>
    </source>
</evidence>
<organism evidence="2 3">
    <name type="scientific">Roseimaritima multifibrata</name>
    <dbReference type="NCBI Taxonomy" id="1930274"/>
    <lineage>
        <taxon>Bacteria</taxon>
        <taxon>Pseudomonadati</taxon>
        <taxon>Planctomycetota</taxon>
        <taxon>Planctomycetia</taxon>
        <taxon>Pirellulales</taxon>
        <taxon>Pirellulaceae</taxon>
        <taxon>Roseimaritima</taxon>
    </lineage>
</organism>
<sequence>MGDNGITIETNSQFQHQASLGLSGSPAFTSASQERDN</sequence>
<dbReference type="EMBL" id="CP036262">
    <property type="protein sequence ID" value="QDS91510.1"/>
    <property type="molecule type" value="Genomic_DNA"/>
</dbReference>